<gene>
    <name evidence="1" type="ORF">CLV67_113282</name>
</gene>
<accession>A0A2T0K655</accession>
<reference evidence="1 2" key="1">
    <citation type="submission" date="2018-03" db="EMBL/GenBank/DDBJ databases">
        <title>Genomic Encyclopedia of Archaeal and Bacterial Type Strains, Phase II (KMG-II): from individual species to whole genera.</title>
        <authorList>
            <person name="Goeker M."/>
        </authorList>
    </citation>
    <scope>NUCLEOTIDE SEQUENCE [LARGE SCALE GENOMIC DNA]</scope>
    <source>
        <strain evidence="1 2">DSM 43146</strain>
    </source>
</reference>
<evidence type="ECO:0000313" key="2">
    <source>
        <dbReference type="Proteomes" id="UP000239415"/>
    </source>
</evidence>
<dbReference type="RefSeq" id="WP_146169346.1">
    <property type="nucleotide sequence ID" value="NZ_BOMO01000103.1"/>
</dbReference>
<dbReference type="Proteomes" id="UP000239415">
    <property type="component" value="Unassembled WGS sequence"/>
</dbReference>
<protein>
    <submittedName>
        <fullName evidence="1">Uncharacterized protein</fullName>
    </submittedName>
</protein>
<comment type="caution">
    <text evidence="1">The sequence shown here is derived from an EMBL/GenBank/DDBJ whole genome shotgun (WGS) entry which is preliminary data.</text>
</comment>
<proteinExistence type="predicted"/>
<keyword evidence="2" id="KW-1185">Reference proteome</keyword>
<dbReference type="EMBL" id="PVMZ01000013">
    <property type="protein sequence ID" value="PRX18445.1"/>
    <property type="molecule type" value="Genomic_DNA"/>
</dbReference>
<organism evidence="1 2">
    <name type="scientific">Actinoplanes italicus</name>
    <dbReference type="NCBI Taxonomy" id="113567"/>
    <lineage>
        <taxon>Bacteria</taxon>
        <taxon>Bacillati</taxon>
        <taxon>Actinomycetota</taxon>
        <taxon>Actinomycetes</taxon>
        <taxon>Micromonosporales</taxon>
        <taxon>Micromonosporaceae</taxon>
        <taxon>Actinoplanes</taxon>
    </lineage>
</organism>
<name>A0A2T0K655_9ACTN</name>
<evidence type="ECO:0000313" key="1">
    <source>
        <dbReference type="EMBL" id="PRX18445.1"/>
    </source>
</evidence>
<sequence length="170" mass="18699">MLLDSYTERLAAVTGSTLAAWANLRLEPMEQSVEHLCLAPAGDRIALWSWHGSFGRLRRAVVQDAAYLLVAAGHVLPVPGDPVRDEDPVVRVWTDLVERENPNRRYASVPGPALVQGLAEVVACIGRPVVAAQALCLFGQLWCVQQGRVERVQPRPARRQHDIGTDEEPP</sequence>
<dbReference type="AlphaFoldDB" id="A0A2T0K655"/>